<dbReference type="AlphaFoldDB" id="A0A2G9GV88"/>
<evidence type="ECO:0000256" key="1">
    <source>
        <dbReference type="SAM" id="MobiDB-lite"/>
    </source>
</evidence>
<dbReference type="GO" id="GO:0031146">
    <property type="term" value="P:SCF-dependent proteasomal ubiquitin-dependent protein catabolic process"/>
    <property type="evidence" value="ECO:0007669"/>
    <property type="project" value="TreeGrafter"/>
</dbReference>
<dbReference type="Proteomes" id="UP000231279">
    <property type="component" value="Unassembled WGS sequence"/>
</dbReference>
<dbReference type="OrthoDB" id="550575at2759"/>
<name>A0A2G9GV88_9LAMI</name>
<dbReference type="STRING" id="429701.A0A2G9GV88"/>
<evidence type="ECO:0000313" key="2">
    <source>
        <dbReference type="EMBL" id="PIN09204.1"/>
    </source>
</evidence>
<protein>
    <submittedName>
        <fullName evidence="2">Uncharacterized protein</fullName>
    </submittedName>
</protein>
<dbReference type="SUPFAM" id="SSF52047">
    <property type="entry name" value="RNI-like"/>
    <property type="match status" value="1"/>
</dbReference>
<accession>A0A2G9GV88</accession>
<dbReference type="PANTHER" id="PTHR13318:SF132">
    <property type="entry name" value="PROTEIN, PUTATIVE-RELATED"/>
    <property type="match status" value="1"/>
</dbReference>
<evidence type="ECO:0000313" key="3">
    <source>
        <dbReference type="Proteomes" id="UP000231279"/>
    </source>
</evidence>
<organism evidence="2 3">
    <name type="scientific">Handroanthus impetiginosus</name>
    <dbReference type="NCBI Taxonomy" id="429701"/>
    <lineage>
        <taxon>Eukaryota</taxon>
        <taxon>Viridiplantae</taxon>
        <taxon>Streptophyta</taxon>
        <taxon>Embryophyta</taxon>
        <taxon>Tracheophyta</taxon>
        <taxon>Spermatophyta</taxon>
        <taxon>Magnoliopsida</taxon>
        <taxon>eudicotyledons</taxon>
        <taxon>Gunneridae</taxon>
        <taxon>Pentapetalae</taxon>
        <taxon>asterids</taxon>
        <taxon>lamiids</taxon>
        <taxon>Lamiales</taxon>
        <taxon>Bignoniaceae</taxon>
        <taxon>Crescentiina</taxon>
        <taxon>Tabebuia alliance</taxon>
        <taxon>Handroanthus</taxon>
    </lineage>
</organism>
<dbReference type="PANTHER" id="PTHR13318">
    <property type="entry name" value="PARTNER OF PAIRED, ISOFORM B-RELATED"/>
    <property type="match status" value="1"/>
</dbReference>
<dbReference type="InterPro" id="IPR032675">
    <property type="entry name" value="LRR_dom_sf"/>
</dbReference>
<dbReference type="GO" id="GO:0019005">
    <property type="term" value="C:SCF ubiquitin ligase complex"/>
    <property type="evidence" value="ECO:0007669"/>
    <property type="project" value="TreeGrafter"/>
</dbReference>
<reference evidence="3" key="1">
    <citation type="journal article" date="2018" name="Gigascience">
        <title>Genome assembly of the Pink Ipe (Handroanthus impetiginosus, Bignoniaceae), a highly valued, ecologically keystone Neotropical timber forest tree.</title>
        <authorList>
            <person name="Silva-Junior O.B."/>
            <person name="Grattapaglia D."/>
            <person name="Novaes E."/>
            <person name="Collevatti R.G."/>
        </authorList>
    </citation>
    <scope>NUCLEOTIDE SEQUENCE [LARGE SCALE GENOMIC DNA]</scope>
    <source>
        <strain evidence="3">cv. UFG-1</strain>
    </source>
</reference>
<dbReference type="Gene3D" id="3.80.10.10">
    <property type="entry name" value="Ribonuclease Inhibitor"/>
    <property type="match status" value="2"/>
</dbReference>
<feature type="region of interest" description="Disordered" evidence="1">
    <location>
        <begin position="311"/>
        <end position="334"/>
    </location>
</feature>
<dbReference type="EMBL" id="NKXS01003582">
    <property type="protein sequence ID" value="PIN09204.1"/>
    <property type="molecule type" value="Genomic_DNA"/>
</dbReference>
<comment type="caution">
    <text evidence="2">The sequence shown here is derived from an EMBL/GenBank/DDBJ whole genome shotgun (WGS) entry which is preliminary data.</text>
</comment>
<gene>
    <name evidence="2" type="ORF">CDL12_18210</name>
</gene>
<proteinExistence type="predicted"/>
<keyword evidence="3" id="KW-1185">Reference proteome</keyword>
<sequence length="375" mass="41845">MSVTNLPNLSSLAYLKISNCTLHFIFEGVGHKARMEKVMLPGAIIAGASEALEYVETSRHIFLDLSYSSLQSFSFLHSMNVLTDLNLSESALTDESIEHIAYIGTNKRYLNLSNTKVSSDGIGTLPEHVPNLETLLLSGTPVDDMAVPYISMMPSLKVINLSRTNVKGLIHQEGDSPHDAPSFSALKNLSHLEKLELEEINIKDAALFPLMNLDKLIYLSLQSVSLTDASLYRVSSASKLIHLGVRDAVLTDGGLDSFIPPPAMEVLDIRGSWLLTKDVLLRFCHKHPRVEVRHELVEALDKRNFHYSSPSRLTMRTSQHKHKQSKLSMSPHRPDDIFLDQRLKYTREESLALQFSSAAFSTSTHHQGNRDSNVT</sequence>